<dbReference type="Proteomes" id="UP000190648">
    <property type="component" value="Unassembled WGS sequence"/>
</dbReference>
<proteinExistence type="predicted"/>
<reference evidence="2 3" key="1">
    <citation type="submission" date="2016-02" db="EMBL/GenBank/DDBJ databases">
        <title>Band-tailed pigeon sequencing and assembly.</title>
        <authorList>
            <person name="Soares A.E."/>
            <person name="Novak B.J."/>
            <person name="Rice E.S."/>
            <person name="O'Connell B."/>
            <person name="Chang D."/>
            <person name="Weber S."/>
            <person name="Shapiro B."/>
        </authorList>
    </citation>
    <scope>NUCLEOTIDE SEQUENCE [LARGE SCALE GENOMIC DNA]</scope>
    <source>
        <strain evidence="2">BTP2013</strain>
        <tissue evidence="2">Blood</tissue>
    </source>
</reference>
<dbReference type="AlphaFoldDB" id="A0A1V4KEX4"/>
<organism evidence="2 3">
    <name type="scientific">Patagioenas fasciata monilis</name>
    <dbReference type="NCBI Taxonomy" id="372326"/>
    <lineage>
        <taxon>Eukaryota</taxon>
        <taxon>Metazoa</taxon>
        <taxon>Chordata</taxon>
        <taxon>Craniata</taxon>
        <taxon>Vertebrata</taxon>
        <taxon>Euteleostomi</taxon>
        <taxon>Archelosauria</taxon>
        <taxon>Archosauria</taxon>
        <taxon>Dinosauria</taxon>
        <taxon>Saurischia</taxon>
        <taxon>Theropoda</taxon>
        <taxon>Coelurosauria</taxon>
        <taxon>Aves</taxon>
        <taxon>Neognathae</taxon>
        <taxon>Neoaves</taxon>
        <taxon>Columbimorphae</taxon>
        <taxon>Columbiformes</taxon>
        <taxon>Columbidae</taxon>
        <taxon>Patagioenas</taxon>
    </lineage>
</organism>
<comment type="caution">
    <text evidence="2">The sequence shown here is derived from an EMBL/GenBank/DDBJ whole genome shotgun (WGS) entry which is preliminary data.</text>
</comment>
<name>A0A1V4KEX4_PATFA</name>
<dbReference type="EMBL" id="LSYS01003385">
    <property type="protein sequence ID" value="OPJ83019.1"/>
    <property type="molecule type" value="Genomic_DNA"/>
</dbReference>
<protein>
    <submittedName>
        <fullName evidence="2">Uncharacterized protein</fullName>
    </submittedName>
</protein>
<accession>A0A1V4KEX4</accession>
<keyword evidence="3" id="KW-1185">Reference proteome</keyword>
<evidence type="ECO:0000256" key="1">
    <source>
        <dbReference type="SAM" id="MobiDB-lite"/>
    </source>
</evidence>
<evidence type="ECO:0000313" key="2">
    <source>
        <dbReference type="EMBL" id="OPJ83019.1"/>
    </source>
</evidence>
<evidence type="ECO:0000313" key="3">
    <source>
        <dbReference type="Proteomes" id="UP000190648"/>
    </source>
</evidence>
<sequence length="75" mass="7972">MQSSTGFSGGSAGTPNYSSRRASAAPPPAFPSPRTSRLRADRNPREILVLSADKTSSVLNKTLLGRQKQEGKTLL</sequence>
<gene>
    <name evidence="2" type="ORF">AV530_010456</name>
</gene>
<feature type="region of interest" description="Disordered" evidence="1">
    <location>
        <begin position="1"/>
        <end position="44"/>
    </location>
</feature>